<gene>
    <name evidence="2" type="ORF">MA16_Dca028693</name>
</gene>
<dbReference type="AlphaFoldDB" id="A0A2I0V9X9"/>
<sequence>MSPPNLFQLESNGKNCKEKEESESGDGEPTILEREVADIIIYLLHRQDSVSDRRFDRRSSKTMGLDFGFPRWNGKRKRSVHASATVPVSYAGEPISVSSSNALPISFSLCKEKDDDLASPLKAPVEVESRESCQNLIQGYFKSGISDYEQRELRFWPEWKGIGGGREFVVPDLNMSAEDLASASAAAAAAADEMRRRQEEVYATACRRLAAADARRKRKEMQRLKNSIAAGAPLCSRVR</sequence>
<dbReference type="EMBL" id="KZ505201">
    <property type="protein sequence ID" value="PKU60221.1"/>
    <property type="molecule type" value="Genomic_DNA"/>
</dbReference>
<accession>A0A2I0V9X9</accession>
<organism evidence="2 3">
    <name type="scientific">Dendrobium catenatum</name>
    <dbReference type="NCBI Taxonomy" id="906689"/>
    <lineage>
        <taxon>Eukaryota</taxon>
        <taxon>Viridiplantae</taxon>
        <taxon>Streptophyta</taxon>
        <taxon>Embryophyta</taxon>
        <taxon>Tracheophyta</taxon>
        <taxon>Spermatophyta</taxon>
        <taxon>Magnoliopsida</taxon>
        <taxon>Liliopsida</taxon>
        <taxon>Asparagales</taxon>
        <taxon>Orchidaceae</taxon>
        <taxon>Epidendroideae</taxon>
        <taxon>Malaxideae</taxon>
        <taxon>Dendrobiinae</taxon>
        <taxon>Dendrobium</taxon>
    </lineage>
</organism>
<dbReference type="Proteomes" id="UP000233837">
    <property type="component" value="Unassembled WGS sequence"/>
</dbReference>
<protein>
    <submittedName>
        <fullName evidence="2">Uncharacterized protein</fullName>
    </submittedName>
</protein>
<evidence type="ECO:0000313" key="3">
    <source>
        <dbReference type="Proteomes" id="UP000233837"/>
    </source>
</evidence>
<evidence type="ECO:0000313" key="2">
    <source>
        <dbReference type="EMBL" id="PKU60221.1"/>
    </source>
</evidence>
<dbReference type="OrthoDB" id="769598at2759"/>
<reference evidence="2 3" key="2">
    <citation type="journal article" date="2017" name="Nature">
        <title>The Apostasia genome and the evolution of orchids.</title>
        <authorList>
            <person name="Zhang G.Q."/>
            <person name="Liu K.W."/>
            <person name="Li Z."/>
            <person name="Lohaus R."/>
            <person name="Hsiao Y.Y."/>
            <person name="Niu S.C."/>
            <person name="Wang J.Y."/>
            <person name="Lin Y.C."/>
            <person name="Xu Q."/>
            <person name="Chen L.J."/>
            <person name="Yoshida K."/>
            <person name="Fujiwara S."/>
            <person name="Wang Z.W."/>
            <person name="Zhang Y.Q."/>
            <person name="Mitsuda N."/>
            <person name="Wang M."/>
            <person name="Liu G.H."/>
            <person name="Pecoraro L."/>
            <person name="Huang H.X."/>
            <person name="Xiao X.J."/>
            <person name="Lin M."/>
            <person name="Wu X.Y."/>
            <person name="Wu W.L."/>
            <person name="Chen Y.Y."/>
            <person name="Chang S.B."/>
            <person name="Sakamoto S."/>
            <person name="Ohme-Takagi M."/>
            <person name="Yagi M."/>
            <person name="Zeng S.J."/>
            <person name="Shen C.Y."/>
            <person name="Yeh C.M."/>
            <person name="Luo Y.B."/>
            <person name="Tsai W.C."/>
            <person name="Van de Peer Y."/>
            <person name="Liu Z.J."/>
        </authorList>
    </citation>
    <scope>NUCLEOTIDE SEQUENCE [LARGE SCALE GENOMIC DNA]</scope>
    <source>
        <tissue evidence="2">The whole plant</tissue>
    </source>
</reference>
<evidence type="ECO:0000256" key="1">
    <source>
        <dbReference type="SAM" id="MobiDB-lite"/>
    </source>
</evidence>
<name>A0A2I0V9X9_9ASPA</name>
<proteinExistence type="predicted"/>
<reference evidence="2 3" key="1">
    <citation type="journal article" date="2016" name="Sci. Rep.">
        <title>The Dendrobium catenatum Lindl. genome sequence provides insights into polysaccharide synthase, floral development and adaptive evolution.</title>
        <authorList>
            <person name="Zhang G.Q."/>
            <person name="Xu Q."/>
            <person name="Bian C."/>
            <person name="Tsai W.C."/>
            <person name="Yeh C.M."/>
            <person name="Liu K.W."/>
            <person name="Yoshida K."/>
            <person name="Zhang L.S."/>
            <person name="Chang S.B."/>
            <person name="Chen F."/>
            <person name="Shi Y."/>
            <person name="Su Y.Y."/>
            <person name="Zhang Y.Q."/>
            <person name="Chen L.J."/>
            <person name="Yin Y."/>
            <person name="Lin M."/>
            <person name="Huang H."/>
            <person name="Deng H."/>
            <person name="Wang Z.W."/>
            <person name="Zhu S.L."/>
            <person name="Zhao X."/>
            <person name="Deng C."/>
            <person name="Niu S.C."/>
            <person name="Huang J."/>
            <person name="Wang M."/>
            <person name="Liu G.H."/>
            <person name="Yang H.J."/>
            <person name="Xiao X.J."/>
            <person name="Hsiao Y.Y."/>
            <person name="Wu W.L."/>
            <person name="Chen Y.Y."/>
            <person name="Mitsuda N."/>
            <person name="Ohme-Takagi M."/>
            <person name="Luo Y.B."/>
            <person name="Van de Peer Y."/>
            <person name="Liu Z.J."/>
        </authorList>
    </citation>
    <scope>NUCLEOTIDE SEQUENCE [LARGE SCALE GENOMIC DNA]</scope>
    <source>
        <tissue evidence="2">The whole plant</tissue>
    </source>
</reference>
<feature type="region of interest" description="Disordered" evidence="1">
    <location>
        <begin position="1"/>
        <end position="30"/>
    </location>
</feature>
<keyword evidence="3" id="KW-1185">Reference proteome</keyword>